<keyword evidence="2" id="KW-1185">Reference proteome</keyword>
<name>A0A7W8E540_9BACT</name>
<organism evidence="1 2">
    <name type="scientific">Granulicella aggregans</name>
    <dbReference type="NCBI Taxonomy" id="474949"/>
    <lineage>
        <taxon>Bacteria</taxon>
        <taxon>Pseudomonadati</taxon>
        <taxon>Acidobacteriota</taxon>
        <taxon>Terriglobia</taxon>
        <taxon>Terriglobales</taxon>
        <taxon>Acidobacteriaceae</taxon>
        <taxon>Granulicella</taxon>
    </lineage>
</organism>
<protein>
    <submittedName>
        <fullName evidence="1">Uncharacterized protein</fullName>
    </submittedName>
</protein>
<dbReference type="AlphaFoldDB" id="A0A7W8E540"/>
<accession>A0A7W8E540</accession>
<gene>
    <name evidence="1" type="ORF">HDF16_004005</name>
</gene>
<dbReference type="RefSeq" id="WP_184220456.1">
    <property type="nucleotide sequence ID" value="NZ_JACHIP010000005.1"/>
</dbReference>
<dbReference type="Proteomes" id="UP000540989">
    <property type="component" value="Unassembled WGS sequence"/>
</dbReference>
<reference evidence="1 2" key="1">
    <citation type="submission" date="2020-08" db="EMBL/GenBank/DDBJ databases">
        <title>Genomic Encyclopedia of Type Strains, Phase IV (KMG-V): Genome sequencing to study the core and pangenomes of soil and plant-associated prokaryotes.</title>
        <authorList>
            <person name="Whitman W."/>
        </authorList>
    </citation>
    <scope>NUCLEOTIDE SEQUENCE [LARGE SCALE GENOMIC DNA]</scope>
    <source>
        <strain evidence="1 2">M8UP14</strain>
    </source>
</reference>
<proteinExistence type="predicted"/>
<evidence type="ECO:0000313" key="1">
    <source>
        <dbReference type="EMBL" id="MBB5059282.1"/>
    </source>
</evidence>
<evidence type="ECO:0000313" key="2">
    <source>
        <dbReference type="Proteomes" id="UP000540989"/>
    </source>
</evidence>
<comment type="caution">
    <text evidence="1">The sequence shown here is derived from an EMBL/GenBank/DDBJ whole genome shotgun (WGS) entry which is preliminary data.</text>
</comment>
<sequence>MPTDPIAPVINALSVLVTPNPAAATGAPSQWESPNNASDASLFGPIQTLLTLIFGASADIKTTGQAIHKSLTDVSGVVQSIADGLASLPSATDAMNAMNALQQGLALAQTLAPGGASTVLSSGSALFTQVQNLLSATSDIGVAAAELAQLSQQLRELANLFPA</sequence>
<dbReference type="EMBL" id="JACHIP010000005">
    <property type="protein sequence ID" value="MBB5059282.1"/>
    <property type="molecule type" value="Genomic_DNA"/>
</dbReference>